<evidence type="ECO:0000313" key="7">
    <source>
        <dbReference type="Proteomes" id="UP000234681"/>
    </source>
</evidence>
<protein>
    <submittedName>
        <fullName evidence="5">Apolipoprotein D, isoform CRA_c</fullName>
    </submittedName>
</protein>
<dbReference type="RGD" id="2137">
    <property type="gene designation" value="Apod"/>
</dbReference>
<feature type="domain" description="Lipocalin/cytosolic fatty-acid binding" evidence="4">
    <location>
        <begin position="37"/>
        <end position="81"/>
    </location>
</feature>
<dbReference type="GO" id="GO:0007420">
    <property type="term" value="P:brain development"/>
    <property type="evidence" value="ECO:0007669"/>
    <property type="project" value="InterPro"/>
</dbReference>
<dbReference type="GO" id="GO:0006950">
    <property type="term" value="P:response to stress"/>
    <property type="evidence" value="ECO:0007669"/>
    <property type="project" value="UniProtKB-ARBA"/>
</dbReference>
<evidence type="ECO:0000313" key="5">
    <source>
        <dbReference type="EMBL" id="EDM11471.1"/>
    </source>
</evidence>
<dbReference type="GO" id="GO:0005576">
    <property type="term" value="C:extracellular region"/>
    <property type="evidence" value="ECO:0007669"/>
    <property type="project" value="UniProtKB-SubCell"/>
</dbReference>
<feature type="signal peptide" evidence="3">
    <location>
        <begin position="1"/>
        <end position="20"/>
    </location>
</feature>
<evidence type="ECO:0000259" key="4">
    <source>
        <dbReference type="Pfam" id="PF08212"/>
    </source>
</evidence>
<dbReference type="GO" id="GO:0042246">
    <property type="term" value="P:tissue regeneration"/>
    <property type="evidence" value="ECO:0007669"/>
    <property type="project" value="InterPro"/>
</dbReference>
<dbReference type="SUPFAM" id="SSF50814">
    <property type="entry name" value="Lipocalins"/>
    <property type="match status" value="1"/>
</dbReference>
<dbReference type="PROSITE" id="PS00213">
    <property type="entry name" value="LIPOCALIN"/>
    <property type="match status" value="1"/>
</dbReference>
<organism evidence="5 7">
    <name type="scientific">Rattus norvegicus</name>
    <name type="common">Rat</name>
    <dbReference type="NCBI Taxonomy" id="10116"/>
    <lineage>
        <taxon>Eukaryota</taxon>
        <taxon>Metazoa</taxon>
        <taxon>Chordata</taxon>
        <taxon>Craniata</taxon>
        <taxon>Vertebrata</taxon>
        <taxon>Euteleostomi</taxon>
        <taxon>Mammalia</taxon>
        <taxon>Eutheria</taxon>
        <taxon>Euarchontoglires</taxon>
        <taxon>Glires</taxon>
        <taxon>Rodentia</taxon>
        <taxon>Myomorpha</taxon>
        <taxon>Muroidea</taxon>
        <taxon>Muridae</taxon>
        <taxon>Murinae</taxon>
        <taxon>Rattus</taxon>
    </lineage>
</organism>
<feature type="chain" id="PRO_5039844779" evidence="3">
    <location>
        <begin position="21"/>
        <end position="139"/>
    </location>
</feature>
<dbReference type="EMBL" id="CH473967">
    <property type="protein sequence ID" value="EDM11473.1"/>
    <property type="molecule type" value="Genomic_DNA"/>
</dbReference>
<dbReference type="EMBL" id="CH473967">
    <property type="protein sequence ID" value="EDM11475.1"/>
    <property type="molecule type" value="Genomic_DNA"/>
</dbReference>
<dbReference type="Pfam" id="PF08212">
    <property type="entry name" value="Lipocalin_2"/>
    <property type="match status" value="1"/>
</dbReference>
<keyword evidence="2" id="KW-0964">Secreted</keyword>
<dbReference type="AlphaFoldDB" id="A6IRX0"/>
<keyword evidence="3" id="KW-0732">Signal</keyword>
<evidence type="ECO:0000256" key="3">
    <source>
        <dbReference type="SAM" id="SignalP"/>
    </source>
</evidence>
<dbReference type="GO" id="GO:0006869">
    <property type="term" value="P:lipid transport"/>
    <property type="evidence" value="ECO:0007669"/>
    <property type="project" value="InterPro"/>
</dbReference>
<dbReference type="InterPro" id="IPR000566">
    <property type="entry name" value="Lipocln_cytosolic_FA-bd_dom"/>
</dbReference>
<dbReference type="PANTHER" id="PTHR10612">
    <property type="entry name" value="APOLIPOPROTEIN D"/>
    <property type="match status" value="1"/>
</dbReference>
<comment type="subcellular location">
    <subcellularLocation>
        <location evidence="1">Secreted</location>
    </subcellularLocation>
</comment>
<sequence length="139" mass="15636">MATMLLLLATLAGLFTTTEGQSFHLGKCPSPPVQENFDVKKYLGRWYEIEKIPVSFEKGNCIQANYSLMENGNIKVLNKELRDATGTLLDPGHGLRELCPRVFLHHLLLVLPRGLCLDPGKKSLPPSRNNNLPKIYPYF</sequence>
<proteinExistence type="predicted"/>
<dbReference type="InterPro" id="IPR022272">
    <property type="entry name" value="Lipocalin_CS"/>
</dbReference>
<reference evidence="5" key="1">
    <citation type="journal article" date="2005" name="Genome Res.">
        <title>Gene and alternative splicing annotation with AIR.</title>
        <authorList>
            <person name="Florea L."/>
            <person name="Di Francesco V."/>
            <person name="Miller J."/>
            <person name="Turner R."/>
            <person name="Yao A."/>
            <person name="Harris M."/>
            <person name="Walenz B."/>
            <person name="Mobarry C."/>
            <person name="Merkulov G.V."/>
            <person name="Charlab R."/>
            <person name="Dew I."/>
            <person name="Deng Z."/>
            <person name="Istrail S."/>
            <person name="Li P."/>
            <person name="Sutton G."/>
        </authorList>
    </citation>
    <scope>NUCLEOTIDE SEQUENCE</scope>
    <source>
        <strain evidence="5">BN</strain>
    </source>
</reference>
<dbReference type="InterPro" id="IPR026222">
    <property type="entry name" value="ApoD_vertbrte"/>
</dbReference>
<evidence type="ECO:0000256" key="2">
    <source>
        <dbReference type="ARBA" id="ARBA00022525"/>
    </source>
</evidence>
<dbReference type="PRINTS" id="PR02058">
    <property type="entry name" value="APODVERTBRTE"/>
</dbReference>
<dbReference type="Gene3D" id="2.40.128.20">
    <property type="match status" value="1"/>
</dbReference>
<evidence type="ECO:0000256" key="1">
    <source>
        <dbReference type="ARBA" id="ARBA00004613"/>
    </source>
</evidence>
<name>A6IRX0_RAT</name>
<reference evidence="5" key="2">
    <citation type="submission" date="2005-07" db="EMBL/GenBank/DDBJ databases">
        <authorList>
            <person name="Mural R.J."/>
            <person name="Li P.W."/>
            <person name="Adams M.D."/>
            <person name="Amanatides P.G."/>
            <person name="Baden-Tillson H."/>
            <person name="Barnstead M."/>
            <person name="Chin S.H."/>
            <person name="Dew I."/>
            <person name="Evans C.A."/>
            <person name="Ferriera S."/>
            <person name="Flanigan M."/>
            <person name="Fosler C."/>
            <person name="Glodek A."/>
            <person name="Gu Z."/>
            <person name="Holt R.A."/>
            <person name="Jennings D."/>
            <person name="Kraft C.L."/>
            <person name="Lu F."/>
            <person name="Nguyen T."/>
            <person name="Nusskern D.R."/>
            <person name="Pfannkoch C.M."/>
            <person name="Sitter C."/>
            <person name="Sutton G.G."/>
            <person name="Venter J.C."/>
            <person name="Wang Z."/>
            <person name="Woodage T."/>
            <person name="Zheng X.H."/>
            <person name="Zhong F."/>
        </authorList>
    </citation>
    <scope>NUCLEOTIDE SEQUENCE</scope>
    <source>
        <strain evidence="5">BN</strain>
        <strain evidence="7">BN, Sprague-Dawley</strain>
    </source>
</reference>
<dbReference type="Proteomes" id="UP000234681">
    <property type="component" value="Chromosome 11"/>
</dbReference>
<evidence type="ECO:0000313" key="8">
    <source>
        <dbReference type="RGD" id="2137"/>
    </source>
</evidence>
<dbReference type="EMBL" id="CH473967">
    <property type="protein sequence ID" value="EDM11471.1"/>
    <property type="molecule type" value="Genomic_DNA"/>
</dbReference>
<dbReference type="GO" id="GO:0008289">
    <property type="term" value="F:lipid binding"/>
    <property type="evidence" value="ECO:0007669"/>
    <property type="project" value="InterPro"/>
</dbReference>
<dbReference type="PANTHER" id="PTHR10612:SF34">
    <property type="entry name" value="APOLIPOPROTEIN D"/>
    <property type="match status" value="1"/>
</dbReference>
<reference evidence="7" key="3">
    <citation type="submission" date="2005-09" db="EMBL/GenBank/DDBJ databases">
        <authorList>
            <person name="Mural R.J."/>
            <person name="Li P.W."/>
            <person name="Adams M.D."/>
            <person name="Amanatides P.G."/>
            <person name="Baden-Tillson H."/>
            <person name="Barnstead M."/>
            <person name="Chin S.H."/>
            <person name="Dew I."/>
            <person name="Evans C.A."/>
            <person name="Ferriera S."/>
            <person name="Flanigan M."/>
            <person name="Fosler C."/>
            <person name="Glodek A."/>
            <person name="Gu Z."/>
            <person name="Holt R.A."/>
            <person name="Jennings D."/>
            <person name="Kraft C.L."/>
            <person name="Lu F."/>
            <person name="Nguyen T."/>
            <person name="Nusskern D.R."/>
            <person name="Pfannkoch C.M."/>
            <person name="Sitter C."/>
            <person name="Sutton G.G."/>
            <person name="Venter J.C."/>
            <person name="Wang Z."/>
            <person name="Woodage T."/>
            <person name="Zheng X.H."/>
            <person name="Zhong F."/>
        </authorList>
    </citation>
    <scope>NUCLEOTIDE SEQUENCE [LARGE SCALE GENOMIC DNA]</scope>
    <source>
        <strain evidence="6">BN</strain>
        <strain evidence="7">BN, Sprague-Dawley</strain>
    </source>
</reference>
<gene>
    <name evidence="5 8" type="primary">Apod</name>
    <name evidence="5" type="ORF">rCG_53025</name>
</gene>
<evidence type="ECO:0000313" key="6">
    <source>
        <dbReference type="EMBL" id="EDM11475.1"/>
    </source>
</evidence>
<accession>A6IRX0</accession>
<dbReference type="InterPro" id="IPR012674">
    <property type="entry name" value="Calycin"/>
</dbReference>